<dbReference type="STRING" id="41688.A0A2N3NK04"/>
<keyword evidence="1" id="KW-0812">Transmembrane</keyword>
<dbReference type="VEuPathDB" id="FungiDB:jhhlp_000978"/>
<dbReference type="PANTHER" id="PTHR33875">
    <property type="entry name" value="OS09G0542200 PROTEIN"/>
    <property type="match status" value="1"/>
</dbReference>
<dbReference type="OrthoDB" id="37297at2759"/>
<feature type="transmembrane region" description="Helical" evidence="1">
    <location>
        <begin position="309"/>
        <end position="328"/>
    </location>
</feature>
<organism evidence="2 3">
    <name type="scientific">Lomentospora prolificans</name>
    <dbReference type="NCBI Taxonomy" id="41688"/>
    <lineage>
        <taxon>Eukaryota</taxon>
        <taxon>Fungi</taxon>
        <taxon>Dikarya</taxon>
        <taxon>Ascomycota</taxon>
        <taxon>Pezizomycotina</taxon>
        <taxon>Sordariomycetes</taxon>
        <taxon>Hypocreomycetidae</taxon>
        <taxon>Microascales</taxon>
        <taxon>Microascaceae</taxon>
        <taxon>Lomentospora</taxon>
    </lineage>
</organism>
<dbReference type="PANTHER" id="PTHR33875:SF2">
    <property type="entry name" value="ACR183CP"/>
    <property type="match status" value="1"/>
</dbReference>
<feature type="transmembrane region" description="Helical" evidence="1">
    <location>
        <begin position="277"/>
        <end position="303"/>
    </location>
</feature>
<protein>
    <submittedName>
        <fullName evidence="2">Uncharacterized protein</fullName>
    </submittedName>
</protein>
<sequence length="449" mass="49564">MALPPKFAAHRVVFGKASAPHTSVPPAAHVLEVFLDYCCPFSAKIFKTLTGTVFPLIRTHPAWSSNLQVIFRQQVQPWHPSSTLMHEAAVVVNQQAPEKFWDFSEALFARATEFYDVNVVNETRNQTYARLAKIAGGAGLDEAKVLEALTIPSEPVEGHLNAGNKATNDLKLLVKMARLSGVHVSPTVIFDGVVQNDPFSSLYQRPLRSLTLTHKAIAFRAYSQTTKGPPLKQTQSTISAVRNPRPLTPNIYTSPDPNKKYALPEKVLIYHAGTGRVMYLAVLKLTTIFLSALFCGVFVPSYIADDKPWTQSAGLALCGIIPFVFVAFTTGPFVSHISIHLPPAARHSRTSLQRFVSSLPAQTRLEFTTLSIISKPRVSYLTAGDLAPAKKRMGIVNFERDTLRENAARKWWMFRAVGEFNVQGSNRGVKEGWIWEAIADKVKSGAIKA</sequence>
<evidence type="ECO:0000313" key="2">
    <source>
        <dbReference type="EMBL" id="PKS12767.1"/>
    </source>
</evidence>
<dbReference type="EMBL" id="NLAX01000003">
    <property type="protein sequence ID" value="PKS12767.1"/>
    <property type="molecule type" value="Genomic_DNA"/>
</dbReference>
<keyword evidence="3" id="KW-1185">Reference proteome</keyword>
<name>A0A2N3NK04_9PEZI</name>
<accession>A0A2N3NK04</accession>
<gene>
    <name evidence="2" type="ORF">jhhlp_000978</name>
</gene>
<dbReference type="AlphaFoldDB" id="A0A2N3NK04"/>
<dbReference type="InParanoid" id="A0A2N3NK04"/>
<keyword evidence="1" id="KW-0472">Membrane</keyword>
<dbReference type="SUPFAM" id="SSF52833">
    <property type="entry name" value="Thioredoxin-like"/>
    <property type="match status" value="1"/>
</dbReference>
<comment type="caution">
    <text evidence="2">The sequence shown here is derived from an EMBL/GenBank/DDBJ whole genome shotgun (WGS) entry which is preliminary data.</text>
</comment>
<evidence type="ECO:0000313" key="3">
    <source>
        <dbReference type="Proteomes" id="UP000233524"/>
    </source>
</evidence>
<dbReference type="Gene3D" id="3.40.30.10">
    <property type="entry name" value="Glutaredoxin"/>
    <property type="match status" value="1"/>
</dbReference>
<proteinExistence type="predicted"/>
<keyword evidence="1" id="KW-1133">Transmembrane helix</keyword>
<reference evidence="2 3" key="1">
    <citation type="journal article" date="2017" name="G3 (Bethesda)">
        <title>First Draft Genome Sequence of the Pathogenic Fungus Lomentospora prolificans (Formerly Scedosporium prolificans).</title>
        <authorList>
            <person name="Luo R."/>
            <person name="Zimin A."/>
            <person name="Workman R."/>
            <person name="Fan Y."/>
            <person name="Pertea G."/>
            <person name="Grossman N."/>
            <person name="Wear M.P."/>
            <person name="Jia B."/>
            <person name="Miller H."/>
            <person name="Casadevall A."/>
            <person name="Timp W."/>
            <person name="Zhang S.X."/>
            <person name="Salzberg S.L."/>
        </authorList>
    </citation>
    <scope>NUCLEOTIDE SEQUENCE [LARGE SCALE GENOMIC DNA]</scope>
    <source>
        <strain evidence="2 3">JHH-5317</strain>
    </source>
</reference>
<dbReference type="InterPro" id="IPR036249">
    <property type="entry name" value="Thioredoxin-like_sf"/>
</dbReference>
<evidence type="ECO:0000256" key="1">
    <source>
        <dbReference type="SAM" id="Phobius"/>
    </source>
</evidence>
<dbReference type="Proteomes" id="UP000233524">
    <property type="component" value="Unassembled WGS sequence"/>
</dbReference>